<dbReference type="EMBL" id="UINC01001000">
    <property type="protein sequence ID" value="SUZ67014.1"/>
    <property type="molecule type" value="Genomic_DNA"/>
</dbReference>
<name>A0A381PK91_9ZZZZ</name>
<gene>
    <name evidence="2" type="ORF">METZ01_LOCUS19868</name>
</gene>
<dbReference type="PROSITE" id="PS51273">
    <property type="entry name" value="GATASE_TYPE_1"/>
    <property type="match status" value="1"/>
</dbReference>
<organism evidence="2">
    <name type="scientific">marine metagenome</name>
    <dbReference type="NCBI Taxonomy" id="408172"/>
    <lineage>
        <taxon>unclassified sequences</taxon>
        <taxon>metagenomes</taxon>
        <taxon>ecological metagenomes</taxon>
    </lineage>
</organism>
<dbReference type="Gene3D" id="3.40.50.880">
    <property type="match status" value="1"/>
</dbReference>
<protein>
    <recommendedName>
        <fullName evidence="1">Glutamine amidotransferase domain-containing protein</fullName>
    </recommendedName>
</protein>
<feature type="domain" description="Glutamine amidotransferase" evidence="1">
    <location>
        <begin position="25"/>
        <end position="184"/>
    </location>
</feature>
<dbReference type="InterPro" id="IPR017926">
    <property type="entry name" value="GATASE"/>
</dbReference>
<evidence type="ECO:0000313" key="2">
    <source>
        <dbReference type="EMBL" id="SUZ67014.1"/>
    </source>
</evidence>
<dbReference type="AlphaFoldDB" id="A0A381PK91"/>
<accession>A0A381PK91</accession>
<dbReference type="PANTHER" id="PTHR42695:SF5">
    <property type="entry name" value="GLUTAMINE AMIDOTRANSFERASE YLR126C-RELATED"/>
    <property type="match status" value="1"/>
</dbReference>
<evidence type="ECO:0000259" key="1">
    <source>
        <dbReference type="Pfam" id="PF00117"/>
    </source>
</evidence>
<dbReference type="PANTHER" id="PTHR42695">
    <property type="entry name" value="GLUTAMINE AMIDOTRANSFERASE YLR126C-RELATED"/>
    <property type="match status" value="1"/>
</dbReference>
<reference evidence="2" key="1">
    <citation type="submission" date="2018-05" db="EMBL/GenBank/DDBJ databases">
        <authorList>
            <person name="Lanie J.A."/>
            <person name="Ng W.-L."/>
            <person name="Kazmierczak K.M."/>
            <person name="Andrzejewski T.M."/>
            <person name="Davidsen T.M."/>
            <person name="Wayne K.J."/>
            <person name="Tettelin H."/>
            <person name="Glass J.I."/>
            <person name="Rusch D."/>
            <person name="Podicherti R."/>
            <person name="Tsui H.-C.T."/>
            <person name="Winkler M.E."/>
        </authorList>
    </citation>
    <scope>NUCLEOTIDE SEQUENCE</scope>
</reference>
<dbReference type="InterPro" id="IPR029062">
    <property type="entry name" value="Class_I_gatase-like"/>
</dbReference>
<proteinExistence type="predicted"/>
<dbReference type="Pfam" id="PF00117">
    <property type="entry name" value="GATase"/>
    <property type="match status" value="1"/>
</dbReference>
<sequence>MSKNVNREVLIFLHMDDEHPGFIANFLQQANIQFRIIRSYKKETIPPFDNSMMGLVFMGGIMSANDEIGWIKDEIKLIGQALEHNVPILGHCLGGQLISKALGEAVSKNPEAEIGWHDCYRTKPKIENGWLDGIKDPFTMFHWHYESFSVPMDAEPLFSSVHCKNQAYSYGNNVLAMQCHVEMTLPLISNWINSWKDDLTIESASQQSYTQISEDLERKVSELNLVASSLYTRWVSTLTI</sequence>
<dbReference type="InterPro" id="IPR044992">
    <property type="entry name" value="ChyE-like"/>
</dbReference>
<dbReference type="GO" id="GO:0005829">
    <property type="term" value="C:cytosol"/>
    <property type="evidence" value="ECO:0007669"/>
    <property type="project" value="TreeGrafter"/>
</dbReference>
<dbReference type="SUPFAM" id="SSF52317">
    <property type="entry name" value="Class I glutamine amidotransferase-like"/>
    <property type="match status" value="1"/>
</dbReference>
<dbReference type="CDD" id="cd01741">
    <property type="entry name" value="GATase1_1"/>
    <property type="match status" value="1"/>
</dbReference>